<dbReference type="Gene3D" id="1.20.1250.20">
    <property type="entry name" value="MFS general substrate transporter like domains"/>
    <property type="match status" value="1"/>
</dbReference>
<feature type="transmembrane region" description="Helical" evidence="3">
    <location>
        <begin position="166"/>
        <end position="185"/>
    </location>
</feature>
<feature type="transmembrane region" description="Helical" evidence="3">
    <location>
        <begin position="379"/>
        <end position="403"/>
    </location>
</feature>
<comment type="subcellular location">
    <subcellularLocation>
        <location evidence="1">Membrane</location>
        <topology evidence="1">Multi-pass membrane protein</topology>
    </subcellularLocation>
</comment>
<dbReference type="CDD" id="cd17355">
    <property type="entry name" value="MFS_YcxA_like"/>
    <property type="match status" value="1"/>
</dbReference>
<dbReference type="PANTHER" id="PTHR11360:SF284">
    <property type="entry name" value="EG:103B4.3 PROTEIN-RELATED"/>
    <property type="match status" value="1"/>
</dbReference>
<dbReference type="EMBL" id="MCGE01000001">
    <property type="protein sequence ID" value="ORZ25255.1"/>
    <property type="molecule type" value="Genomic_DNA"/>
</dbReference>
<name>A0A1X2J0E7_9FUNG</name>
<dbReference type="InterPro" id="IPR011701">
    <property type="entry name" value="MFS"/>
</dbReference>
<dbReference type="InterPro" id="IPR036259">
    <property type="entry name" value="MFS_trans_sf"/>
</dbReference>
<feature type="transmembrane region" description="Helical" evidence="3">
    <location>
        <begin position="259"/>
        <end position="281"/>
    </location>
</feature>
<feature type="transmembrane region" description="Helical" evidence="3">
    <location>
        <begin position="99"/>
        <end position="123"/>
    </location>
</feature>
<evidence type="ECO:0000256" key="2">
    <source>
        <dbReference type="ARBA" id="ARBA00006727"/>
    </source>
</evidence>
<evidence type="ECO:0000259" key="4">
    <source>
        <dbReference type="PROSITE" id="PS50850"/>
    </source>
</evidence>
<keyword evidence="3" id="KW-0472">Membrane</keyword>
<gene>
    <name evidence="5" type="ORF">BCR42DRAFT_316298</name>
</gene>
<dbReference type="PANTHER" id="PTHR11360">
    <property type="entry name" value="MONOCARBOXYLATE TRANSPORTER"/>
    <property type="match status" value="1"/>
</dbReference>
<keyword evidence="6" id="KW-1185">Reference proteome</keyword>
<sequence length="444" mass="48454">MNSPWLACVAGSIVLWVSFGVRQTIGIFLLPLSNDLNYSRSQFSIAAALLQLLWGVCQPFIVYIGERKIGFGKTIFISCLVYAASSFTMYGSLASNPSVFIFAAALQGISAGGNSFPIVLASLSQRIPGGKYKSIAFGMVSSFGSFGQCCFLPMGRAMISAIGWRWTFLIFGIMMAVCSPMAMFLQTIPPPPSRSTTLSPPSNDKIADEKTMTPYDEEKIIRPKTEAVFETEEKKVPTVNQDDLGFREVLKQAFTSPTYILITLGFSVCGFHVAFLSTHLPAYLVDHDIDSSLAAWVISVIGLGSMFGTMAVGFICTRIKPKYVLSTIYIGRAIILAIFFWVPISLATVFVFSVIFGFLWLSTVPATTKFVGDLFGQKYLGTLTSITFIGHQIGAFCGAYIGGLVYDSMQNYTRLFYSSIALAIFAAVANLLARDNQPKTKQVI</sequence>
<dbReference type="InterPro" id="IPR020846">
    <property type="entry name" value="MFS_dom"/>
</dbReference>
<dbReference type="Pfam" id="PF07690">
    <property type="entry name" value="MFS_1"/>
    <property type="match status" value="1"/>
</dbReference>
<feature type="transmembrane region" description="Helical" evidence="3">
    <location>
        <begin position="415"/>
        <end position="433"/>
    </location>
</feature>
<feature type="domain" description="Major facilitator superfamily (MFS) profile" evidence="4">
    <location>
        <begin position="4"/>
        <end position="441"/>
    </location>
</feature>
<dbReference type="Proteomes" id="UP000193560">
    <property type="component" value="Unassembled WGS sequence"/>
</dbReference>
<feature type="transmembrane region" description="Helical" evidence="3">
    <location>
        <begin position="348"/>
        <end position="367"/>
    </location>
</feature>
<evidence type="ECO:0000256" key="3">
    <source>
        <dbReference type="SAM" id="Phobius"/>
    </source>
</evidence>
<feature type="transmembrane region" description="Helical" evidence="3">
    <location>
        <begin position="75"/>
        <end position="93"/>
    </location>
</feature>
<dbReference type="GO" id="GO:0022857">
    <property type="term" value="F:transmembrane transporter activity"/>
    <property type="evidence" value="ECO:0007669"/>
    <property type="project" value="InterPro"/>
</dbReference>
<feature type="transmembrane region" description="Helical" evidence="3">
    <location>
        <begin position="44"/>
        <end position="63"/>
    </location>
</feature>
<evidence type="ECO:0000313" key="5">
    <source>
        <dbReference type="EMBL" id="ORZ25255.1"/>
    </source>
</evidence>
<proteinExistence type="inferred from homology"/>
<feature type="transmembrane region" description="Helical" evidence="3">
    <location>
        <begin position="293"/>
        <end position="316"/>
    </location>
</feature>
<keyword evidence="3" id="KW-1133">Transmembrane helix</keyword>
<dbReference type="SUPFAM" id="SSF103473">
    <property type="entry name" value="MFS general substrate transporter"/>
    <property type="match status" value="1"/>
</dbReference>
<protein>
    <submittedName>
        <fullName evidence="5">Major facilitator superfamily domain-containing protein</fullName>
    </submittedName>
</protein>
<evidence type="ECO:0000256" key="1">
    <source>
        <dbReference type="ARBA" id="ARBA00004141"/>
    </source>
</evidence>
<dbReference type="OrthoDB" id="5567124at2759"/>
<dbReference type="GO" id="GO:0016020">
    <property type="term" value="C:membrane"/>
    <property type="evidence" value="ECO:0007669"/>
    <property type="project" value="UniProtKB-SubCell"/>
</dbReference>
<dbReference type="PROSITE" id="PS50850">
    <property type="entry name" value="MFS"/>
    <property type="match status" value="1"/>
</dbReference>
<comment type="similarity">
    <text evidence="2">Belongs to the major facilitator superfamily. Monocarboxylate porter (TC 2.A.1.13) family.</text>
</comment>
<organism evidence="5 6">
    <name type="scientific">Absidia repens</name>
    <dbReference type="NCBI Taxonomy" id="90262"/>
    <lineage>
        <taxon>Eukaryota</taxon>
        <taxon>Fungi</taxon>
        <taxon>Fungi incertae sedis</taxon>
        <taxon>Mucoromycota</taxon>
        <taxon>Mucoromycotina</taxon>
        <taxon>Mucoromycetes</taxon>
        <taxon>Mucorales</taxon>
        <taxon>Cunninghamellaceae</taxon>
        <taxon>Absidia</taxon>
    </lineage>
</organism>
<reference evidence="5 6" key="1">
    <citation type="submission" date="2016-07" db="EMBL/GenBank/DDBJ databases">
        <title>Pervasive Adenine N6-methylation of Active Genes in Fungi.</title>
        <authorList>
            <consortium name="DOE Joint Genome Institute"/>
            <person name="Mondo S.J."/>
            <person name="Dannebaum R.O."/>
            <person name="Kuo R.C."/>
            <person name="Labutti K."/>
            <person name="Haridas S."/>
            <person name="Kuo A."/>
            <person name="Salamov A."/>
            <person name="Ahrendt S.R."/>
            <person name="Lipzen A."/>
            <person name="Sullivan W."/>
            <person name="Andreopoulos W.B."/>
            <person name="Clum A."/>
            <person name="Lindquist E."/>
            <person name="Daum C."/>
            <person name="Ramamoorthy G.K."/>
            <person name="Gryganskyi A."/>
            <person name="Culley D."/>
            <person name="Magnuson J.K."/>
            <person name="James T.Y."/>
            <person name="O'Malley M.A."/>
            <person name="Stajich J.E."/>
            <person name="Spatafora J.W."/>
            <person name="Visel A."/>
            <person name="Grigoriev I.V."/>
        </authorList>
    </citation>
    <scope>NUCLEOTIDE SEQUENCE [LARGE SCALE GENOMIC DNA]</scope>
    <source>
        <strain evidence="5 6">NRRL 1336</strain>
    </source>
</reference>
<keyword evidence="3" id="KW-0812">Transmembrane</keyword>
<dbReference type="AlphaFoldDB" id="A0A1X2J0E7"/>
<dbReference type="InterPro" id="IPR050327">
    <property type="entry name" value="Proton-linked_MCT"/>
</dbReference>
<comment type="caution">
    <text evidence="5">The sequence shown here is derived from an EMBL/GenBank/DDBJ whole genome shotgun (WGS) entry which is preliminary data.</text>
</comment>
<accession>A0A1X2J0E7</accession>
<feature type="transmembrane region" description="Helical" evidence="3">
    <location>
        <begin position="135"/>
        <end position="154"/>
    </location>
</feature>
<evidence type="ECO:0000313" key="6">
    <source>
        <dbReference type="Proteomes" id="UP000193560"/>
    </source>
</evidence>